<protein>
    <submittedName>
        <fullName evidence="2">Uncharacterized protein</fullName>
    </submittedName>
</protein>
<sequence>MLGWWNDLEAEKIKKLPTRSPPNRAVNRDQIFIKICLAPYSEARISPDRFSRDSLLESVAGDAEGVKWSLESERIYSPGPGNLVVRTFYQFGQDMSGHGRHDGEILGAKHERVCPNRWAVADRATGSELAISDLSDRGCGGTQAMAGSKRDGREIRRRVTCMYWNSTFWVLTPLPFRLNARVKLREHAILMPQYALILRHKVPPGLTHEMQTVEREGNIPSISSRDGQNCRDY</sequence>
<name>A0AAD7GFL6_MYCRO</name>
<dbReference type="Proteomes" id="UP001221757">
    <property type="component" value="Unassembled WGS sequence"/>
</dbReference>
<comment type="caution">
    <text evidence="2">The sequence shown here is derived from an EMBL/GenBank/DDBJ whole genome shotgun (WGS) entry which is preliminary data.</text>
</comment>
<keyword evidence="3" id="KW-1185">Reference proteome</keyword>
<proteinExistence type="predicted"/>
<evidence type="ECO:0000256" key="1">
    <source>
        <dbReference type="SAM" id="MobiDB-lite"/>
    </source>
</evidence>
<evidence type="ECO:0000313" key="2">
    <source>
        <dbReference type="EMBL" id="KAJ7688757.1"/>
    </source>
</evidence>
<reference evidence="2" key="1">
    <citation type="submission" date="2023-03" db="EMBL/GenBank/DDBJ databases">
        <title>Massive genome expansion in bonnet fungi (Mycena s.s.) driven by repeated elements and novel gene families across ecological guilds.</title>
        <authorList>
            <consortium name="Lawrence Berkeley National Laboratory"/>
            <person name="Harder C.B."/>
            <person name="Miyauchi S."/>
            <person name="Viragh M."/>
            <person name="Kuo A."/>
            <person name="Thoen E."/>
            <person name="Andreopoulos B."/>
            <person name="Lu D."/>
            <person name="Skrede I."/>
            <person name="Drula E."/>
            <person name="Henrissat B."/>
            <person name="Morin E."/>
            <person name="Kohler A."/>
            <person name="Barry K."/>
            <person name="LaButti K."/>
            <person name="Morin E."/>
            <person name="Salamov A."/>
            <person name="Lipzen A."/>
            <person name="Mereny Z."/>
            <person name="Hegedus B."/>
            <person name="Baldrian P."/>
            <person name="Stursova M."/>
            <person name="Weitz H."/>
            <person name="Taylor A."/>
            <person name="Grigoriev I.V."/>
            <person name="Nagy L.G."/>
            <person name="Martin F."/>
            <person name="Kauserud H."/>
        </authorList>
    </citation>
    <scope>NUCLEOTIDE SEQUENCE</scope>
    <source>
        <strain evidence="2">CBHHK067</strain>
    </source>
</reference>
<evidence type="ECO:0000313" key="3">
    <source>
        <dbReference type="Proteomes" id="UP001221757"/>
    </source>
</evidence>
<organism evidence="2 3">
    <name type="scientific">Mycena rosella</name>
    <name type="common">Pink bonnet</name>
    <name type="synonym">Agaricus rosellus</name>
    <dbReference type="NCBI Taxonomy" id="1033263"/>
    <lineage>
        <taxon>Eukaryota</taxon>
        <taxon>Fungi</taxon>
        <taxon>Dikarya</taxon>
        <taxon>Basidiomycota</taxon>
        <taxon>Agaricomycotina</taxon>
        <taxon>Agaricomycetes</taxon>
        <taxon>Agaricomycetidae</taxon>
        <taxon>Agaricales</taxon>
        <taxon>Marasmiineae</taxon>
        <taxon>Mycenaceae</taxon>
        <taxon>Mycena</taxon>
    </lineage>
</organism>
<feature type="region of interest" description="Disordered" evidence="1">
    <location>
        <begin position="214"/>
        <end position="233"/>
    </location>
</feature>
<dbReference type="EMBL" id="JARKIE010000077">
    <property type="protein sequence ID" value="KAJ7688757.1"/>
    <property type="molecule type" value="Genomic_DNA"/>
</dbReference>
<gene>
    <name evidence="2" type="ORF">B0H17DRAFT_1135512</name>
</gene>
<accession>A0AAD7GFL6</accession>
<dbReference type="AlphaFoldDB" id="A0AAD7GFL6"/>